<keyword evidence="4" id="KW-1185">Reference proteome</keyword>
<sequence>MFLQSISLFPRSQEAVNCALSVMEGMRRRGINIWWDTDRLLLRSSFLTSELAESIWEHGGGLDGGDKRRKERLEVWSRVWAQLGRAKESAECLTAIREHCLQHAIEPPYGGGFPHPPTLVSTEEGIAHKANTQHLKSLHKDRKSAFRYLHHLLRLERQTRRVAAPSPTDPTTPKKSSVDIYDWTAALHAAAQDRALPTRTLLGLFKAAKEDTSLFKPSVATYTVLMRGLGWRGEWEEARRVWEELVGLVGAEGAEGDTSGGHTLKLDRKALCAGVEVLVRSGRAAEAVYLVDEFVKMEMELAAAPESSSSPSHAQPGTHTQSYATPHLLHALLTSLLRIRRPDVIFYIFTHLRALYFLLPTDTTLHILLKAAVLASKLDGESVRGALAWYIPGSSARLFRASSPIPPGAARPDSAPDAPRDALASHVLALLSAPAPPPVVGIWAGARATDVARAVFRGMILENWPALADSARGVVRISDARGRGQEGVFGEIARGLTRGGGAGGSEPHDHGHEHKRGDGESSSPHGALPSIYPSERTFAAYIALLGLSSRAAEIPEALAWMCALGVRPGRKTLSVALVFWGEVALRGPLFEAFWGWRGGRVGERDRTGGERELAGGEREPAGGERDQTGGERDQRQAGKRAQTPMTEYTALEAWIREWVGDEGCPTEEDIQKGIWAVAKMRDREFGKRGGRAFVGGVGMKKRGDGWGERRYGRG</sequence>
<dbReference type="Gene3D" id="1.25.40.10">
    <property type="entry name" value="Tetratricopeptide repeat domain"/>
    <property type="match status" value="1"/>
</dbReference>
<evidence type="ECO:0000313" key="3">
    <source>
        <dbReference type="EMBL" id="KIJ64261.1"/>
    </source>
</evidence>
<feature type="region of interest" description="Disordered" evidence="2">
    <location>
        <begin position="496"/>
        <end position="529"/>
    </location>
</feature>
<dbReference type="AlphaFoldDB" id="A0A0C9WEV5"/>
<evidence type="ECO:0008006" key="5">
    <source>
        <dbReference type="Google" id="ProtNLM"/>
    </source>
</evidence>
<evidence type="ECO:0000256" key="2">
    <source>
        <dbReference type="SAM" id="MobiDB-lite"/>
    </source>
</evidence>
<feature type="compositionally biased region" description="Basic and acidic residues" evidence="2">
    <location>
        <begin position="506"/>
        <end position="519"/>
    </location>
</feature>
<dbReference type="GO" id="GO:0003729">
    <property type="term" value="F:mRNA binding"/>
    <property type="evidence" value="ECO:0007669"/>
    <property type="project" value="TreeGrafter"/>
</dbReference>
<dbReference type="PANTHER" id="PTHR47938:SF35">
    <property type="entry name" value="PENTATRICOPEPTIDE REPEAT-CONTAINING PROTEIN 4, MITOCHONDRIAL-RELATED"/>
    <property type="match status" value="1"/>
</dbReference>
<evidence type="ECO:0000313" key="4">
    <source>
        <dbReference type="Proteomes" id="UP000053820"/>
    </source>
</evidence>
<dbReference type="PROSITE" id="PS51375">
    <property type="entry name" value="PPR"/>
    <property type="match status" value="1"/>
</dbReference>
<reference evidence="3 4" key="1">
    <citation type="submission" date="2014-04" db="EMBL/GenBank/DDBJ databases">
        <title>Evolutionary Origins and Diversification of the Mycorrhizal Mutualists.</title>
        <authorList>
            <consortium name="DOE Joint Genome Institute"/>
            <consortium name="Mycorrhizal Genomics Consortium"/>
            <person name="Kohler A."/>
            <person name="Kuo A."/>
            <person name="Nagy L.G."/>
            <person name="Floudas D."/>
            <person name="Copeland A."/>
            <person name="Barry K.W."/>
            <person name="Cichocki N."/>
            <person name="Veneault-Fourrey C."/>
            <person name="LaButti K."/>
            <person name="Lindquist E.A."/>
            <person name="Lipzen A."/>
            <person name="Lundell T."/>
            <person name="Morin E."/>
            <person name="Murat C."/>
            <person name="Riley R."/>
            <person name="Ohm R."/>
            <person name="Sun H."/>
            <person name="Tunlid A."/>
            <person name="Henrissat B."/>
            <person name="Grigoriev I.V."/>
            <person name="Hibbett D.S."/>
            <person name="Martin F."/>
        </authorList>
    </citation>
    <scope>NUCLEOTIDE SEQUENCE [LARGE SCALE GENOMIC DNA]</scope>
    <source>
        <strain evidence="3 4">MD-312</strain>
    </source>
</reference>
<feature type="repeat" description="PPR" evidence="1">
    <location>
        <begin position="218"/>
        <end position="248"/>
    </location>
</feature>
<evidence type="ECO:0000256" key="1">
    <source>
        <dbReference type="PROSITE-ProRule" id="PRU00708"/>
    </source>
</evidence>
<gene>
    <name evidence="3" type="ORF">HYDPIDRAFT_112239</name>
</gene>
<dbReference type="PANTHER" id="PTHR47938">
    <property type="entry name" value="RESPIRATORY COMPLEX I CHAPERONE (CIA84), PUTATIVE (AFU_ORTHOLOGUE AFUA_2G06020)-RELATED"/>
    <property type="match status" value="1"/>
</dbReference>
<proteinExistence type="predicted"/>
<protein>
    <recommendedName>
        <fullName evidence="5">Pentacotripeptide-repeat region of PRORP domain-containing protein</fullName>
    </recommendedName>
</protein>
<feature type="compositionally biased region" description="Basic and acidic residues" evidence="2">
    <location>
        <begin position="601"/>
        <end position="636"/>
    </location>
</feature>
<feature type="region of interest" description="Disordered" evidence="2">
    <location>
        <begin position="601"/>
        <end position="643"/>
    </location>
</feature>
<dbReference type="Pfam" id="PF01535">
    <property type="entry name" value="PPR"/>
    <property type="match status" value="1"/>
</dbReference>
<dbReference type="EMBL" id="KN839847">
    <property type="protein sequence ID" value="KIJ64261.1"/>
    <property type="molecule type" value="Genomic_DNA"/>
</dbReference>
<dbReference type="NCBIfam" id="TIGR00756">
    <property type="entry name" value="PPR"/>
    <property type="match status" value="1"/>
</dbReference>
<accession>A0A0C9WEV5</accession>
<organism evidence="3 4">
    <name type="scientific">Hydnomerulius pinastri MD-312</name>
    <dbReference type="NCBI Taxonomy" id="994086"/>
    <lineage>
        <taxon>Eukaryota</taxon>
        <taxon>Fungi</taxon>
        <taxon>Dikarya</taxon>
        <taxon>Basidiomycota</taxon>
        <taxon>Agaricomycotina</taxon>
        <taxon>Agaricomycetes</taxon>
        <taxon>Agaricomycetidae</taxon>
        <taxon>Boletales</taxon>
        <taxon>Boletales incertae sedis</taxon>
        <taxon>Leucogyrophana</taxon>
    </lineage>
</organism>
<name>A0A0C9WEV5_9AGAM</name>
<dbReference type="InterPro" id="IPR011990">
    <property type="entry name" value="TPR-like_helical_dom_sf"/>
</dbReference>
<dbReference type="InterPro" id="IPR002885">
    <property type="entry name" value="PPR_rpt"/>
</dbReference>
<dbReference type="Proteomes" id="UP000053820">
    <property type="component" value="Unassembled WGS sequence"/>
</dbReference>
<dbReference type="OrthoDB" id="185373at2759"/>
<dbReference type="HOGENOM" id="CLU_017664_0_0_1"/>